<dbReference type="Proteomes" id="UP000015105">
    <property type="component" value="Chromosome 6D"/>
</dbReference>
<protein>
    <submittedName>
        <fullName evidence="2">Uncharacterized protein</fullName>
    </submittedName>
</protein>
<sequence length="108" mass="12126">VMFHYLPSVVRPCLECRTKFLCSKPGLMVFFWKLSIVLLLYLYLLVIYFDTVSNCICGSFSSKPQINIHNRDKGSGGVLQVADEPSPEAISRAHKSLSNILVSSLQFV</sequence>
<reference evidence="2" key="5">
    <citation type="journal article" date="2021" name="G3 (Bethesda)">
        <title>Aegilops tauschii genome assembly Aet v5.0 features greater sequence contiguity and improved annotation.</title>
        <authorList>
            <person name="Wang L."/>
            <person name="Zhu T."/>
            <person name="Rodriguez J.C."/>
            <person name="Deal K.R."/>
            <person name="Dubcovsky J."/>
            <person name="McGuire P.E."/>
            <person name="Lux T."/>
            <person name="Spannagl M."/>
            <person name="Mayer K.F.X."/>
            <person name="Baldrich P."/>
            <person name="Meyers B.C."/>
            <person name="Huo N."/>
            <person name="Gu Y.Q."/>
            <person name="Zhou H."/>
            <person name="Devos K.M."/>
            <person name="Bennetzen J.L."/>
            <person name="Unver T."/>
            <person name="Budak H."/>
            <person name="Gulick P.J."/>
            <person name="Galiba G."/>
            <person name="Kalapos B."/>
            <person name="Nelson D.R."/>
            <person name="Li P."/>
            <person name="You F.M."/>
            <person name="Luo M.C."/>
            <person name="Dvorak J."/>
        </authorList>
    </citation>
    <scope>NUCLEOTIDE SEQUENCE [LARGE SCALE GENOMIC DNA]</scope>
    <source>
        <strain evidence="2">cv. AL8/78</strain>
    </source>
</reference>
<feature type="transmembrane region" description="Helical" evidence="1">
    <location>
        <begin position="27"/>
        <end position="49"/>
    </location>
</feature>
<keyword evidence="1" id="KW-0472">Membrane</keyword>
<dbReference type="AlphaFoldDB" id="A0A453PV81"/>
<evidence type="ECO:0000256" key="1">
    <source>
        <dbReference type="SAM" id="Phobius"/>
    </source>
</evidence>
<organism evidence="2 3">
    <name type="scientific">Aegilops tauschii subsp. strangulata</name>
    <name type="common">Goatgrass</name>
    <dbReference type="NCBI Taxonomy" id="200361"/>
    <lineage>
        <taxon>Eukaryota</taxon>
        <taxon>Viridiplantae</taxon>
        <taxon>Streptophyta</taxon>
        <taxon>Embryophyta</taxon>
        <taxon>Tracheophyta</taxon>
        <taxon>Spermatophyta</taxon>
        <taxon>Magnoliopsida</taxon>
        <taxon>Liliopsida</taxon>
        <taxon>Poales</taxon>
        <taxon>Poaceae</taxon>
        <taxon>BOP clade</taxon>
        <taxon>Pooideae</taxon>
        <taxon>Triticodae</taxon>
        <taxon>Triticeae</taxon>
        <taxon>Triticinae</taxon>
        <taxon>Aegilops</taxon>
    </lineage>
</organism>
<reference evidence="2" key="4">
    <citation type="submission" date="2019-03" db="UniProtKB">
        <authorList>
            <consortium name="EnsemblPlants"/>
        </authorList>
    </citation>
    <scope>IDENTIFICATION</scope>
</reference>
<dbReference type="EnsemblPlants" id="AET6Gv20872100.38">
    <property type="protein sequence ID" value="AET6Gv20872100.38"/>
    <property type="gene ID" value="AET6Gv20872100"/>
</dbReference>
<reference evidence="3" key="1">
    <citation type="journal article" date="2014" name="Science">
        <title>Ancient hybridizations among the ancestral genomes of bread wheat.</title>
        <authorList>
            <consortium name="International Wheat Genome Sequencing Consortium,"/>
            <person name="Marcussen T."/>
            <person name="Sandve S.R."/>
            <person name="Heier L."/>
            <person name="Spannagl M."/>
            <person name="Pfeifer M."/>
            <person name="Jakobsen K.S."/>
            <person name="Wulff B.B."/>
            <person name="Steuernagel B."/>
            <person name="Mayer K.F."/>
            <person name="Olsen O.A."/>
        </authorList>
    </citation>
    <scope>NUCLEOTIDE SEQUENCE [LARGE SCALE GENOMIC DNA]</scope>
    <source>
        <strain evidence="3">cv. AL8/78</strain>
    </source>
</reference>
<keyword evidence="3" id="KW-1185">Reference proteome</keyword>
<accession>A0A453PV81</accession>
<name>A0A453PV81_AEGTS</name>
<keyword evidence="1" id="KW-0812">Transmembrane</keyword>
<dbReference type="Gramene" id="AET6Gv20872100.38">
    <property type="protein sequence ID" value="AET6Gv20872100.38"/>
    <property type="gene ID" value="AET6Gv20872100"/>
</dbReference>
<proteinExistence type="predicted"/>
<evidence type="ECO:0000313" key="2">
    <source>
        <dbReference type="EnsemblPlants" id="AET6Gv20872100.38"/>
    </source>
</evidence>
<reference evidence="2" key="3">
    <citation type="journal article" date="2017" name="Nature">
        <title>Genome sequence of the progenitor of the wheat D genome Aegilops tauschii.</title>
        <authorList>
            <person name="Luo M.C."/>
            <person name="Gu Y.Q."/>
            <person name="Puiu D."/>
            <person name="Wang H."/>
            <person name="Twardziok S.O."/>
            <person name="Deal K.R."/>
            <person name="Huo N."/>
            <person name="Zhu T."/>
            <person name="Wang L."/>
            <person name="Wang Y."/>
            <person name="McGuire P.E."/>
            <person name="Liu S."/>
            <person name="Long H."/>
            <person name="Ramasamy R.K."/>
            <person name="Rodriguez J.C."/>
            <person name="Van S.L."/>
            <person name="Yuan L."/>
            <person name="Wang Z."/>
            <person name="Xia Z."/>
            <person name="Xiao L."/>
            <person name="Anderson O.D."/>
            <person name="Ouyang S."/>
            <person name="Liang Y."/>
            <person name="Zimin A.V."/>
            <person name="Pertea G."/>
            <person name="Qi P."/>
            <person name="Bennetzen J.L."/>
            <person name="Dai X."/>
            <person name="Dawson M.W."/>
            <person name="Muller H.G."/>
            <person name="Kugler K."/>
            <person name="Rivarola-Duarte L."/>
            <person name="Spannagl M."/>
            <person name="Mayer K.F.X."/>
            <person name="Lu F.H."/>
            <person name="Bevan M.W."/>
            <person name="Leroy P."/>
            <person name="Li P."/>
            <person name="You F.M."/>
            <person name="Sun Q."/>
            <person name="Liu Z."/>
            <person name="Lyons E."/>
            <person name="Wicker T."/>
            <person name="Salzberg S.L."/>
            <person name="Devos K.M."/>
            <person name="Dvorak J."/>
        </authorList>
    </citation>
    <scope>NUCLEOTIDE SEQUENCE [LARGE SCALE GENOMIC DNA]</scope>
    <source>
        <strain evidence="2">cv. AL8/78</strain>
    </source>
</reference>
<keyword evidence="1" id="KW-1133">Transmembrane helix</keyword>
<evidence type="ECO:0000313" key="3">
    <source>
        <dbReference type="Proteomes" id="UP000015105"/>
    </source>
</evidence>
<reference evidence="3" key="2">
    <citation type="journal article" date="2017" name="Nat. Plants">
        <title>The Aegilops tauschii genome reveals multiple impacts of transposons.</title>
        <authorList>
            <person name="Zhao G."/>
            <person name="Zou C."/>
            <person name="Li K."/>
            <person name="Wang K."/>
            <person name="Li T."/>
            <person name="Gao L."/>
            <person name="Zhang X."/>
            <person name="Wang H."/>
            <person name="Yang Z."/>
            <person name="Liu X."/>
            <person name="Jiang W."/>
            <person name="Mao L."/>
            <person name="Kong X."/>
            <person name="Jiao Y."/>
            <person name="Jia J."/>
        </authorList>
    </citation>
    <scope>NUCLEOTIDE SEQUENCE [LARGE SCALE GENOMIC DNA]</scope>
    <source>
        <strain evidence="3">cv. AL8/78</strain>
    </source>
</reference>